<organism evidence="7 8">
    <name type="scientific">Herminiimonas contaminans</name>
    <dbReference type="NCBI Taxonomy" id="1111140"/>
    <lineage>
        <taxon>Bacteria</taxon>
        <taxon>Pseudomonadati</taxon>
        <taxon>Pseudomonadota</taxon>
        <taxon>Betaproteobacteria</taxon>
        <taxon>Burkholderiales</taxon>
        <taxon>Oxalobacteraceae</taxon>
        <taxon>Herminiimonas</taxon>
    </lineage>
</organism>
<dbReference type="Pfam" id="PF00015">
    <property type="entry name" value="MCPsignal"/>
    <property type="match status" value="1"/>
</dbReference>
<name>A0ABS0ETF9_9BURK</name>
<comment type="caution">
    <text evidence="7">The sequence shown here is derived from an EMBL/GenBank/DDBJ whole genome shotgun (WGS) entry which is preliminary data.</text>
</comment>
<dbReference type="RefSeq" id="WP_195875613.1">
    <property type="nucleotide sequence ID" value="NZ_JADOEL010000007.1"/>
</dbReference>
<evidence type="ECO:0000256" key="2">
    <source>
        <dbReference type="ARBA" id="ARBA00029447"/>
    </source>
</evidence>
<sequence>MINFSNMKIGTRLMLGFGVVLALSIAIAADGIHQLHAVSDITRSMLEMPIAKERMVSDWSAITKASITRTISVAKSADPSLAQFSAKFAADDSKQSMEIIQKLEPLLNTEQEKALYAKILDVRKTFLAGREGVMKLKTEGKEAEAAKYFDATFLPAADSFKNHFTEFVELERKQMDAGTAQLSEVEAASARQLMLLSALVLAFGMFCAWRLTIGITRPLKTAVDAARRVAGGDLTNDIKAESKDECGQLLAALKDMNDGLQRIVGEVRLGTDAITTASNEIAAGNMDLSSRTEQQASSLEETASSMEELTSTVKQNADNARQANQLAASASEVATKGGEVVSQVVETMSSINESSRKIVDIISVIDGIAFQTNILALNAAVEAARAGEQGRGFAVVATEVRSLAQRSASAAKEIKALIGDSVGKVDTGNKLVTEAGATMDEIVSSIRRVTDIMGEITAASQEQSAGIEQINQAIGQMDHVTQQNASLVEEAAAAAESMQDQARKLGQVVGAFKLSDAQAAFAPRAASVVQLGKSATKSSGVPVPAPQPKLRANGATPVGDEWEQF</sequence>
<dbReference type="InterPro" id="IPR047347">
    <property type="entry name" value="YvaQ-like_sensor"/>
</dbReference>
<evidence type="ECO:0000256" key="4">
    <source>
        <dbReference type="SAM" id="MobiDB-lite"/>
    </source>
</evidence>
<dbReference type="Gene3D" id="1.10.287.950">
    <property type="entry name" value="Methyl-accepting chemotaxis protein"/>
    <property type="match status" value="1"/>
</dbReference>
<comment type="similarity">
    <text evidence="2">Belongs to the methyl-accepting chemotaxis (MCP) protein family.</text>
</comment>
<evidence type="ECO:0000256" key="3">
    <source>
        <dbReference type="PROSITE-ProRule" id="PRU00284"/>
    </source>
</evidence>
<dbReference type="CDD" id="cd11386">
    <property type="entry name" value="MCP_signal"/>
    <property type="match status" value="1"/>
</dbReference>
<evidence type="ECO:0000313" key="7">
    <source>
        <dbReference type="EMBL" id="MBF8178126.1"/>
    </source>
</evidence>
<dbReference type="InterPro" id="IPR003660">
    <property type="entry name" value="HAMP_dom"/>
</dbReference>
<protein>
    <submittedName>
        <fullName evidence="7">MCP four helix bundle domain-containing protein</fullName>
    </submittedName>
</protein>
<proteinExistence type="inferred from homology"/>
<feature type="region of interest" description="Disordered" evidence="4">
    <location>
        <begin position="535"/>
        <end position="565"/>
    </location>
</feature>
<dbReference type="InterPro" id="IPR004089">
    <property type="entry name" value="MCPsignal_dom"/>
</dbReference>
<dbReference type="CDD" id="cd06225">
    <property type="entry name" value="HAMP"/>
    <property type="match status" value="1"/>
</dbReference>
<keyword evidence="8" id="KW-1185">Reference proteome</keyword>
<keyword evidence="1" id="KW-0488">Methylation</keyword>
<keyword evidence="3" id="KW-0807">Transducer</keyword>
<dbReference type="SMART" id="SM00283">
    <property type="entry name" value="MA"/>
    <property type="match status" value="1"/>
</dbReference>
<dbReference type="Pfam" id="PF00672">
    <property type="entry name" value="HAMP"/>
    <property type="match status" value="1"/>
</dbReference>
<feature type="domain" description="HAMP" evidence="6">
    <location>
        <begin position="213"/>
        <end position="265"/>
    </location>
</feature>
<dbReference type="SUPFAM" id="SSF58104">
    <property type="entry name" value="Methyl-accepting chemotaxis protein (MCP) signaling domain"/>
    <property type="match status" value="1"/>
</dbReference>
<evidence type="ECO:0000256" key="1">
    <source>
        <dbReference type="ARBA" id="ARBA00022481"/>
    </source>
</evidence>
<dbReference type="SMART" id="SM00304">
    <property type="entry name" value="HAMP"/>
    <property type="match status" value="1"/>
</dbReference>
<dbReference type="InterPro" id="IPR051310">
    <property type="entry name" value="MCP_chemotaxis"/>
</dbReference>
<evidence type="ECO:0000259" key="5">
    <source>
        <dbReference type="PROSITE" id="PS50111"/>
    </source>
</evidence>
<dbReference type="Proteomes" id="UP000657372">
    <property type="component" value="Unassembled WGS sequence"/>
</dbReference>
<dbReference type="PANTHER" id="PTHR43531">
    <property type="entry name" value="PROTEIN ICFG"/>
    <property type="match status" value="1"/>
</dbReference>
<gene>
    <name evidence="7" type="ORF">IXC47_10570</name>
</gene>
<dbReference type="PROSITE" id="PS50885">
    <property type="entry name" value="HAMP"/>
    <property type="match status" value="1"/>
</dbReference>
<dbReference type="Pfam" id="PF12729">
    <property type="entry name" value="4HB_MCP_1"/>
    <property type="match status" value="1"/>
</dbReference>
<reference evidence="7 8" key="1">
    <citation type="submission" date="2020-11" db="EMBL/GenBank/DDBJ databases">
        <title>WGS of Herminiimonas contaminans strain Marseille-Q4544 isolated from planarians Schmidtea mediterranea.</title>
        <authorList>
            <person name="Kangale L."/>
        </authorList>
    </citation>
    <scope>NUCLEOTIDE SEQUENCE [LARGE SCALE GENOMIC DNA]</scope>
    <source>
        <strain evidence="7 8">Marseille-Q4544</strain>
    </source>
</reference>
<feature type="domain" description="Methyl-accepting transducer" evidence="5">
    <location>
        <begin position="270"/>
        <end position="499"/>
    </location>
</feature>
<evidence type="ECO:0000259" key="6">
    <source>
        <dbReference type="PROSITE" id="PS50885"/>
    </source>
</evidence>
<accession>A0ABS0ETF9</accession>
<dbReference type="InterPro" id="IPR024478">
    <property type="entry name" value="HlyB_4HB_MCP"/>
</dbReference>
<dbReference type="EMBL" id="JADOEL010000007">
    <property type="protein sequence ID" value="MBF8178126.1"/>
    <property type="molecule type" value="Genomic_DNA"/>
</dbReference>
<dbReference type="CDD" id="cd19411">
    <property type="entry name" value="MCP2201-like_sensor"/>
    <property type="match status" value="1"/>
</dbReference>
<dbReference type="PANTHER" id="PTHR43531:SF14">
    <property type="entry name" value="METHYL-ACCEPTING CHEMOTAXIS PROTEIN I-RELATED"/>
    <property type="match status" value="1"/>
</dbReference>
<dbReference type="PROSITE" id="PS50111">
    <property type="entry name" value="CHEMOTAXIS_TRANSDUC_2"/>
    <property type="match status" value="1"/>
</dbReference>
<evidence type="ECO:0000313" key="8">
    <source>
        <dbReference type="Proteomes" id="UP000657372"/>
    </source>
</evidence>